<feature type="transmembrane region" description="Helical" evidence="7">
    <location>
        <begin position="116"/>
        <end position="137"/>
    </location>
</feature>
<dbReference type="PROSITE" id="PS50850">
    <property type="entry name" value="MFS"/>
    <property type="match status" value="1"/>
</dbReference>
<feature type="transmembrane region" description="Helical" evidence="7">
    <location>
        <begin position="412"/>
        <end position="434"/>
    </location>
</feature>
<name>A0A9X7JU22_9ACTN</name>
<dbReference type="InterPro" id="IPR036259">
    <property type="entry name" value="MFS_trans_sf"/>
</dbReference>
<feature type="transmembrane region" description="Helical" evidence="7">
    <location>
        <begin position="369"/>
        <end position="391"/>
    </location>
</feature>
<feature type="transmembrane region" description="Helical" evidence="7">
    <location>
        <begin position="177"/>
        <end position="199"/>
    </location>
</feature>
<dbReference type="EMBL" id="PXWG01000008">
    <property type="protein sequence ID" value="PSJ29654.1"/>
    <property type="molecule type" value="Genomic_DNA"/>
</dbReference>
<feature type="transmembrane region" description="Helical" evidence="7">
    <location>
        <begin position="243"/>
        <end position="264"/>
    </location>
</feature>
<evidence type="ECO:0000256" key="3">
    <source>
        <dbReference type="ARBA" id="ARBA00022475"/>
    </source>
</evidence>
<feature type="transmembrane region" description="Helical" evidence="7">
    <location>
        <begin position="91"/>
        <end position="110"/>
    </location>
</feature>
<feature type="transmembrane region" description="Helical" evidence="7">
    <location>
        <begin position="61"/>
        <end position="79"/>
    </location>
</feature>
<dbReference type="RefSeq" id="WP_106674784.1">
    <property type="nucleotide sequence ID" value="NZ_PXWG01000008.1"/>
</dbReference>
<dbReference type="Gene3D" id="1.20.1250.20">
    <property type="entry name" value="MFS general substrate transporter like domains"/>
    <property type="match status" value="1"/>
</dbReference>
<evidence type="ECO:0000256" key="7">
    <source>
        <dbReference type="SAM" id="Phobius"/>
    </source>
</evidence>
<feature type="transmembrane region" description="Helical" evidence="7">
    <location>
        <begin position="149"/>
        <end position="171"/>
    </location>
</feature>
<feature type="transmembrane region" description="Helical" evidence="7">
    <location>
        <begin position="310"/>
        <end position="332"/>
    </location>
</feature>
<dbReference type="AlphaFoldDB" id="A0A9X7JU22"/>
<sequence length="473" mass="48489">MSSSQGPVRAPAEPQAAVNPNRWKALVAICMAQFMLMLDSNVINVALPTIRTDLDLRLSELTWAVSVYVLFLGGLLLLGGRLADIFGARTMLLTGLVVFTLASAAGSLAQNGFMLIGGRVCQGVGAAMMSPAALRALTGVFTGTERNKALGVWSSLGGIGFTVGLLAGGLLTSGPGWRWVFVINIPIGIVLLIAIRALVPERRIEGANRRVDMLGAVTATAATGLLIYGVINAGNNGWADVGTLVPIAAAIVLYVVFTFVERIVRNPLMRPGMLARRPVASGAFLMLAAAGVTGGDVFITSQYLQHLHGYSALSAGLFFLPAAVASVVGATLGGRLVEPLGARLVAFIGLGLVAIGNGLLSALSSQSNVFVLALPGVILFALGATMVFVSATTSALSGVAQQEAGVVSATVYTFNPTGSAIFVGIGSTVAAAGLARTPTIDGFTSAYTVFTAVAIVTALIALVLVPSRKPQTP</sequence>
<reference evidence="9 10" key="1">
    <citation type="submission" date="2018-03" db="EMBL/GenBank/DDBJ databases">
        <title>Chitinolytic properties of Streptosporangium nondiastaticum TBG75A20.</title>
        <authorList>
            <person name="Gayathri V."/>
            <person name="Shiburaj S."/>
        </authorList>
    </citation>
    <scope>NUCLEOTIDE SEQUENCE [LARGE SCALE GENOMIC DNA]</scope>
    <source>
        <strain evidence="9 10">TBG75A20</strain>
    </source>
</reference>
<organism evidence="9 10">
    <name type="scientific">Streptosporangium nondiastaticum</name>
    <dbReference type="NCBI Taxonomy" id="35764"/>
    <lineage>
        <taxon>Bacteria</taxon>
        <taxon>Bacillati</taxon>
        <taxon>Actinomycetota</taxon>
        <taxon>Actinomycetes</taxon>
        <taxon>Streptosporangiales</taxon>
        <taxon>Streptosporangiaceae</taxon>
        <taxon>Streptosporangium</taxon>
    </lineage>
</organism>
<evidence type="ECO:0000256" key="6">
    <source>
        <dbReference type="ARBA" id="ARBA00023136"/>
    </source>
</evidence>
<evidence type="ECO:0000259" key="8">
    <source>
        <dbReference type="PROSITE" id="PS50850"/>
    </source>
</evidence>
<dbReference type="InterPro" id="IPR011701">
    <property type="entry name" value="MFS"/>
</dbReference>
<dbReference type="Gene3D" id="1.20.1720.10">
    <property type="entry name" value="Multidrug resistance protein D"/>
    <property type="match status" value="1"/>
</dbReference>
<dbReference type="GO" id="GO:0022857">
    <property type="term" value="F:transmembrane transporter activity"/>
    <property type="evidence" value="ECO:0007669"/>
    <property type="project" value="InterPro"/>
</dbReference>
<comment type="caution">
    <text evidence="9">The sequence shown here is derived from an EMBL/GenBank/DDBJ whole genome shotgun (WGS) entry which is preliminary data.</text>
</comment>
<evidence type="ECO:0000256" key="5">
    <source>
        <dbReference type="ARBA" id="ARBA00022989"/>
    </source>
</evidence>
<accession>A0A9X7JU22</accession>
<dbReference type="SUPFAM" id="SSF103473">
    <property type="entry name" value="MFS general substrate transporter"/>
    <property type="match status" value="1"/>
</dbReference>
<keyword evidence="6 7" id="KW-0472">Membrane</keyword>
<dbReference type="PRINTS" id="PR01036">
    <property type="entry name" value="TCRTETB"/>
</dbReference>
<evidence type="ECO:0000256" key="1">
    <source>
        <dbReference type="ARBA" id="ARBA00004651"/>
    </source>
</evidence>
<feature type="transmembrane region" description="Helical" evidence="7">
    <location>
        <begin position="284"/>
        <end position="304"/>
    </location>
</feature>
<feature type="transmembrane region" description="Helical" evidence="7">
    <location>
        <begin position="25"/>
        <end position="49"/>
    </location>
</feature>
<protein>
    <submittedName>
        <fullName evidence="9">MFS transporter</fullName>
    </submittedName>
</protein>
<dbReference type="OrthoDB" id="7375466at2"/>
<keyword evidence="3" id="KW-1003">Cell membrane</keyword>
<evidence type="ECO:0000256" key="2">
    <source>
        <dbReference type="ARBA" id="ARBA00022448"/>
    </source>
</evidence>
<dbReference type="InterPro" id="IPR020846">
    <property type="entry name" value="MFS_dom"/>
</dbReference>
<evidence type="ECO:0000313" key="9">
    <source>
        <dbReference type="EMBL" id="PSJ29654.1"/>
    </source>
</evidence>
<dbReference type="Proteomes" id="UP000242427">
    <property type="component" value="Unassembled WGS sequence"/>
</dbReference>
<dbReference type="Pfam" id="PF07690">
    <property type="entry name" value="MFS_1"/>
    <property type="match status" value="1"/>
</dbReference>
<dbReference type="PANTHER" id="PTHR42718">
    <property type="entry name" value="MAJOR FACILITATOR SUPERFAMILY MULTIDRUG TRANSPORTER MFSC"/>
    <property type="match status" value="1"/>
</dbReference>
<feature type="transmembrane region" description="Helical" evidence="7">
    <location>
        <begin position="446"/>
        <end position="465"/>
    </location>
</feature>
<keyword evidence="5 7" id="KW-1133">Transmembrane helix</keyword>
<keyword evidence="4 7" id="KW-0812">Transmembrane</keyword>
<gene>
    <name evidence="9" type="ORF">B7P34_06240</name>
</gene>
<evidence type="ECO:0000256" key="4">
    <source>
        <dbReference type="ARBA" id="ARBA00022692"/>
    </source>
</evidence>
<feature type="domain" description="Major facilitator superfamily (MFS) profile" evidence="8">
    <location>
        <begin position="25"/>
        <end position="469"/>
    </location>
</feature>
<dbReference type="GO" id="GO:0005886">
    <property type="term" value="C:plasma membrane"/>
    <property type="evidence" value="ECO:0007669"/>
    <property type="project" value="UniProtKB-SubCell"/>
</dbReference>
<proteinExistence type="predicted"/>
<evidence type="ECO:0000313" key="10">
    <source>
        <dbReference type="Proteomes" id="UP000242427"/>
    </source>
</evidence>
<feature type="transmembrane region" description="Helical" evidence="7">
    <location>
        <begin position="211"/>
        <end position="231"/>
    </location>
</feature>
<dbReference type="PANTHER" id="PTHR42718:SF46">
    <property type="entry name" value="BLR6921 PROTEIN"/>
    <property type="match status" value="1"/>
</dbReference>
<feature type="transmembrane region" description="Helical" evidence="7">
    <location>
        <begin position="344"/>
        <end position="363"/>
    </location>
</feature>
<keyword evidence="2" id="KW-0813">Transport</keyword>
<dbReference type="CDD" id="cd17321">
    <property type="entry name" value="MFS_MMR_MDR_like"/>
    <property type="match status" value="1"/>
</dbReference>
<comment type="subcellular location">
    <subcellularLocation>
        <location evidence="1">Cell membrane</location>
        <topology evidence="1">Multi-pass membrane protein</topology>
    </subcellularLocation>
</comment>
<keyword evidence="10" id="KW-1185">Reference proteome</keyword>